<evidence type="ECO:0000313" key="2">
    <source>
        <dbReference type="EMBL" id="RCI15275.1"/>
    </source>
</evidence>
<dbReference type="AlphaFoldDB" id="A0A367LLG3"/>
<dbReference type="EMBL" id="LKCN02000003">
    <property type="protein sequence ID" value="RCI15275.1"/>
    <property type="molecule type" value="Genomic_DNA"/>
</dbReference>
<reference evidence="2 3" key="1">
    <citation type="journal article" date="2015" name="BMC Genomics">
        <title>Insights from the genome of Ophiocordyceps polyrhachis-furcata to pathogenicity and host specificity in insect fungi.</title>
        <authorList>
            <person name="Wichadakul D."/>
            <person name="Kobmoo N."/>
            <person name="Ingsriswang S."/>
            <person name="Tangphatsornruang S."/>
            <person name="Chantasingh D."/>
            <person name="Luangsa-ard J.J."/>
            <person name="Eurwilaichitr L."/>
        </authorList>
    </citation>
    <scope>NUCLEOTIDE SEQUENCE [LARGE SCALE GENOMIC DNA]</scope>
    <source>
        <strain evidence="2 3">BCC 54312</strain>
    </source>
</reference>
<name>A0A367LLG3_9HYPO</name>
<evidence type="ECO:0000313" key="3">
    <source>
        <dbReference type="Proteomes" id="UP000253664"/>
    </source>
</evidence>
<proteinExistence type="predicted"/>
<feature type="region of interest" description="Disordered" evidence="1">
    <location>
        <begin position="150"/>
        <end position="217"/>
    </location>
</feature>
<feature type="compositionally biased region" description="Low complexity" evidence="1">
    <location>
        <begin position="184"/>
        <end position="193"/>
    </location>
</feature>
<feature type="region of interest" description="Disordered" evidence="1">
    <location>
        <begin position="1"/>
        <end position="30"/>
    </location>
</feature>
<evidence type="ECO:0000256" key="1">
    <source>
        <dbReference type="SAM" id="MobiDB-lite"/>
    </source>
</evidence>
<organism evidence="2 3">
    <name type="scientific">Ophiocordyceps polyrhachis-furcata BCC 54312</name>
    <dbReference type="NCBI Taxonomy" id="1330021"/>
    <lineage>
        <taxon>Eukaryota</taxon>
        <taxon>Fungi</taxon>
        <taxon>Dikarya</taxon>
        <taxon>Ascomycota</taxon>
        <taxon>Pezizomycotina</taxon>
        <taxon>Sordariomycetes</taxon>
        <taxon>Hypocreomycetidae</taxon>
        <taxon>Hypocreales</taxon>
        <taxon>Ophiocordycipitaceae</taxon>
        <taxon>Ophiocordyceps</taxon>
    </lineage>
</organism>
<gene>
    <name evidence="2" type="ORF">L249_6907</name>
</gene>
<protein>
    <submittedName>
        <fullName evidence="2">Uncharacterized protein</fullName>
    </submittedName>
</protein>
<accession>A0A367LLG3</accession>
<sequence>MPFVGEGRNINGIFHPDRKRRRDGTASEADARLYRLYSSERLGQDRRMTKRVRGDDDDENDEMTDVRRRRPSQQQNKPDLYHHQHISRFPTTTTTTAAAAAAAAAAVLLMPCHVCHRRPTKKSDLDSFAKCQGCQRRTCFVCIRECHGWLPEPPPPPQTSASEAVSFSMDDDDDDEDDEDDDISPPNHNNQQQPSPPPLHVDDEDDEDDDVADDDAGWNSWGHRAVVCSRCCVERGREGDVVCLGCLAGMAGA</sequence>
<feature type="compositionally biased region" description="Acidic residues" evidence="1">
    <location>
        <begin position="202"/>
        <end position="216"/>
    </location>
</feature>
<dbReference type="OrthoDB" id="5377226at2759"/>
<keyword evidence="3" id="KW-1185">Reference proteome</keyword>
<feature type="compositionally biased region" description="Acidic residues" evidence="1">
    <location>
        <begin position="169"/>
        <end position="183"/>
    </location>
</feature>
<dbReference type="Proteomes" id="UP000253664">
    <property type="component" value="Unassembled WGS sequence"/>
</dbReference>
<feature type="region of interest" description="Disordered" evidence="1">
    <location>
        <begin position="45"/>
        <end position="84"/>
    </location>
</feature>
<comment type="caution">
    <text evidence="2">The sequence shown here is derived from an EMBL/GenBank/DDBJ whole genome shotgun (WGS) entry which is preliminary data.</text>
</comment>